<reference evidence="1 2" key="1">
    <citation type="journal article" date="2019" name="Int. J. Syst. Evol. Microbiol.">
        <title>The Global Catalogue of Microorganisms (GCM) 10K type strain sequencing project: providing services to taxonomists for standard genome sequencing and annotation.</title>
        <authorList>
            <consortium name="The Broad Institute Genomics Platform"/>
            <consortium name="The Broad Institute Genome Sequencing Center for Infectious Disease"/>
            <person name="Wu L."/>
            <person name="Ma J."/>
        </authorList>
    </citation>
    <scope>NUCLEOTIDE SEQUENCE [LARGE SCALE GENOMIC DNA]</scope>
    <source>
        <strain evidence="1 2">JCM 14718</strain>
    </source>
</reference>
<protein>
    <submittedName>
        <fullName evidence="1">Uncharacterized protein</fullName>
    </submittedName>
</protein>
<gene>
    <name evidence="1" type="ORF">GCM10009765_23460</name>
</gene>
<sequence>MLSDGSSFSVPASSVTRVLHPDTTGIAMRRTSTGMEPDITVNGPCGSSNIYVHEKSNGHPVKMTTGFTIRKPLPPAVSYKWRAEIDRYNGGYDYSYSASGGLAFRYSWAGGHSSDANYPSGYYEAFVTYGFAQLANGLVCVSGDPYAALTYL</sequence>
<dbReference type="EMBL" id="BAAANY010000008">
    <property type="protein sequence ID" value="GAA1673433.1"/>
    <property type="molecule type" value="Genomic_DNA"/>
</dbReference>
<accession>A0ABN2GMF4</accession>
<name>A0ABN2GMF4_9ACTN</name>
<evidence type="ECO:0000313" key="1">
    <source>
        <dbReference type="EMBL" id="GAA1673433.1"/>
    </source>
</evidence>
<organism evidence="1 2">
    <name type="scientific">Fodinicola feengrottensis</name>
    <dbReference type="NCBI Taxonomy" id="435914"/>
    <lineage>
        <taxon>Bacteria</taxon>
        <taxon>Bacillati</taxon>
        <taxon>Actinomycetota</taxon>
        <taxon>Actinomycetes</taxon>
        <taxon>Mycobacteriales</taxon>
        <taxon>Fodinicola</taxon>
    </lineage>
</organism>
<keyword evidence="2" id="KW-1185">Reference proteome</keyword>
<dbReference type="Proteomes" id="UP001500618">
    <property type="component" value="Unassembled WGS sequence"/>
</dbReference>
<evidence type="ECO:0000313" key="2">
    <source>
        <dbReference type="Proteomes" id="UP001500618"/>
    </source>
</evidence>
<proteinExistence type="predicted"/>
<comment type="caution">
    <text evidence="1">The sequence shown here is derived from an EMBL/GenBank/DDBJ whole genome shotgun (WGS) entry which is preliminary data.</text>
</comment>